<dbReference type="AlphaFoldDB" id="A0A9E5MJT2"/>
<dbReference type="GO" id="GO:0022857">
    <property type="term" value="F:transmembrane transporter activity"/>
    <property type="evidence" value="ECO:0007669"/>
    <property type="project" value="InterPro"/>
</dbReference>
<accession>A0A9E5MJT2</accession>
<dbReference type="EMBL" id="JAAONZ010000004">
    <property type="protein sequence ID" value="NHO65604.1"/>
    <property type="molecule type" value="Genomic_DNA"/>
</dbReference>
<feature type="transmembrane region" description="Helical" evidence="6">
    <location>
        <begin position="226"/>
        <end position="245"/>
    </location>
</feature>
<feature type="transmembrane region" description="Helical" evidence="6">
    <location>
        <begin position="377"/>
        <end position="397"/>
    </location>
</feature>
<dbReference type="Gene3D" id="1.20.1250.20">
    <property type="entry name" value="MFS general substrate transporter like domains"/>
    <property type="match status" value="1"/>
</dbReference>
<evidence type="ECO:0000313" key="7">
    <source>
        <dbReference type="EMBL" id="NHO65604.1"/>
    </source>
</evidence>
<feature type="transmembrane region" description="Helical" evidence="6">
    <location>
        <begin position="291"/>
        <end position="308"/>
    </location>
</feature>
<feature type="transmembrane region" description="Helical" evidence="6">
    <location>
        <begin position="134"/>
        <end position="153"/>
    </location>
</feature>
<feature type="transmembrane region" description="Helical" evidence="6">
    <location>
        <begin position="93"/>
        <end position="113"/>
    </location>
</feature>
<feature type="transmembrane region" description="Helical" evidence="6">
    <location>
        <begin position="348"/>
        <end position="371"/>
    </location>
</feature>
<feature type="transmembrane region" description="Helical" evidence="6">
    <location>
        <begin position="257"/>
        <end position="279"/>
    </location>
</feature>
<keyword evidence="3 6" id="KW-0812">Transmembrane</keyword>
<keyword evidence="2" id="KW-1003">Cell membrane</keyword>
<feature type="transmembrane region" description="Helical" evidence="6">
    <location>
        <begin position="68"/>
        <end position="87"/>
    </location>
</feature>
<dbReference type="GO" id="GO:0005886">
    <property type="term" value="C:plasma membrane"/>
    <property type="evidence" value="ECO:0007669"/>
    <property type="project" value="UniProtKB-SubCell"/>
</dbReference>
<gene>
    <name evidence="7" type="ORF">G8770_08635</name>
</gene>
<evidence type="ECO:0000256" key="5">
    <source>
        <dbReference type="ARBA" id="ARBA00023136"/>
    </source>
</evidence>
<evidence type="ECO:0000256" key="3">
    <source>
        <dbReference type="ARBA" id="ARBA00022692"/>
    </source>
</evidence>
<dbReference type="SUPFAM" id="SSF103473">
    <property type="entry name" value="MFS general substrate transporter"/>
    <property type="match status" value="1"/>
</dbReference>
<dbReference type="Pfam" id="PF07690">
    <property type="entry name" value="MFS_1"/>
    <property type="match status" value="1"/>
</dbReference>
<sequence>MSRFVQYLLAIGFAALAMGVQIVLLPWLAVGALQLSANQVGWVQSAVLLPGVVLMLFGGAFADRPGAIRVLPVFYGMLLLSHGAMLWQVGLGLLALSSLLIYALLLGICNAFIQPLRDKVLPIFVASDGNLQTSVVQISLCVYVAQALGVALAGHMDTLGVPLILGLQCSAVFLSALLFFLLLRGKHVSSATAGIAVVADQPVQKPLISIRDGLTFVFRHRVLKHLMLLVGFNGFMHIGVFVVALPLLARDIYQQDALYFAGLQLVFVAGNIVATLGLLKRGQVDQLGRSVLFCLLYAGIIMMAISARPTLTGLLILVFVWGVVAGVSASLGKSLLHQQVADEYRGRVLSIYQLALFGAAPLGALACGYAVHVWGALSLFRFGGALSLILFVGYLGIRPLWHVAATNTPDP</sequence>
<name>A0A9E5MJT2_9GAMM</name>
<evidence type="ECO:0000256" key="1">
    <source>
        <dbReference type="ARBA" id="ARBA00004651"/>
    </source>
</evidence>
<dbReference type="RefSeq" id="WP_167184769.1">
    <property type="nucleotide sequence ID" value="NZ_JAAONZ010000004.1"/>
</dbReference>
<comment type="caution">
    <text evidence="7">The sequence shown here is derived from an EMBL/GenBank/DDBJ whole genome shotgun (WGS) entry which is preliminary data.</text>
</comment>
<evidence type="ECO:0000256" key="2">
    <source>
        <dbReference type="ARBA" id="ARBA00022475"/>
    </source>
</evidence>
<dbReference type="InterPro" id="IPR036259">
    <property type="entry name" value="MFS_trans_sf"/>
</dbReference>
<feature type="transmembrane region" description="Helical" evidence="6">
    <location>
        <begin position="314"/>
        <end position="336"/>
    </location>
</feature>
<proteinExistence type="predicted"/>
<feature type="transmembrane region" description="Helical" evidence="6">
    <location>
        <begin position="41"/>
        <end position="61"/>
    </location>
</feature>
<protein>
    <submittedName>
        <fullName evidence="7">MFS transporter</fullName>
    </submittedName>
</protein>
<keyword evidence="8" id="KW-1185">Reference proteome</keyword>
<organism evidence="7 8">
    <name type="scientific">Pseudomaricurvus hydrocarbonicus</name>
    <dbReference type="NCBI Taxonomy" id="1470433"/>
    <lineage>
        <taxon>Bacteria</taxon>
        <taxon>Pseudomonadati</taxon>
        <taxon>Pseudomonadota</taxon>
        <taxon>Gammaproteobacteria</taxon>
        <taxon>Cellvibrionales</taxon>
        <taxon>Cellvibrionaceae</taxon>
        <taxon>Pseudomaricurvus</taxon>
    </lineage>
</organism>
<evidence type="ECO:0000313" key="8">
    <source>
        <dbReference type="Proteomes" id="UP000787472"/>
    </source>
</evidence>
<keyword evidence="4 6" id="KW-1133">Transmembrane helix</keyword>
<dbReference type="PANTHER" id="PTHR23513:SF11">
    <property type="entry name" value="STAPHYLOFERRIN A TRANSPORTER"/>
    <property type="match status" value="1"/>
</dbReference>
<keyword evidence="5 6" id="KW-0472">Membrane</keyword>
<dbReference type="PANTHER" id="PTHR23513">
    <property type="entry name" value="INTEGRAL MEMBRANE EFFLUX PROTEIN-RELATED"/>
    <property type="match status" value="1"/>
</dbReference>
<evidence type="ECO:0000256" key="6">
    <source>
        <dbReference type="SAM" id="Phobius"/>
    </source>
</evidence>
<evidence type="ECO:0000256" key="4">
    <source>
        <dbReference type="ARBA" id="ARBA00022989"/>
    </source>
</evidence>
<feature type="transmembrane region" description="Helical" evidence="6">
    <location>
        <begin position="159"/>
        <end position="183"/>
    </location>
</feature>
<comment type="subcellular location">
    <subcellularLocation>
        <location evidence="1">Cell membrane</location>
        <topology evidence="1">Multi-pass membrane protein</topology>
    </subcellularLocation>
</comment>
<dbReference type="InterPro" id="IPR011701">
    <property type="entry name" value="MFS"/>
</dbReference>
<dbReference type="Proteomes" id="UP000787472">
    <property type="component" value="Unassembled WGS sequence"/>
</dbReference>
<feature type="transmembrane region" description="Helical" evidence="6">
    <location>
        <begin position="7"/>
        <end position="29"/>
    </location>
</feature>
<reference evidence="7" key="1">
    <citation type="submission" date="2020-03" db="EMBL/GenBank/DDBJ databases">
        <authorList>
            <person name="Guo F."/>
        </authorList>
    </citation>
    <scope>NUCLEOTIDE SEQUENCE</scope>
    <source>
        <strain evidence="7">JCM 30134</strain>
    </source>
</reference>